<evidence type="ECO:0000256" key="5">
    <source>
        <dbReference type="SAM" id="Phobius"/>
    </source>
</evidence>
<feature type="transmembrane region" description="Helical" evidence="5">
    <location>
        <begin position="186"/>
        <end position="208"/>
    </location>
</feature>
<dbReference type="InterPro" id="IPR017452">
    <property type="entry name" value="GPCR_Rhodpsn_7TM"/>
</dbReference>
<keyword evidence="4 5" id="KW-0472">Membrane</keyword>
<reference evidence="7" key="1">
    <citation type="submission" date="2023-06" db="EMBL/GenBank/DDBJ databases">
        <title>Genomic analysis of the entomopathogenic nematode Steinernema hermaphroditum.</title>
        <authorList>
            <person name="Schwarz E.M."/>
            <person name="Heppert J.K."/>
            <person name="Baniya A."/>
            <person name="Schwartz H.T."/>
            <person name="Tan C.-H."/>
            <person name="Antoshechkin I."/>
            <person name="Sternberg P.W."/>
            <person name="Goodrich-Blair H."/>
            <person name="Dillman A.R."/>
        </authorList>
    </citation>
    <scope>NUCLEOTIDE SEQUENCE</scope>
    <source>
        <strain evidence="7">PS9179</strain>
        <tissue evidence="7">Whole animal</tissue>
    </source>
</reference>
<feature type="transmembrane region" description="Helical" evidence="5">
    <location>
        <begin position="98"/>
        <end position="118"/>
    </location>
</feature>
<comment type="subcellular location">
    <subcellularLocation>
        <location evidence="1">Membrane</location>
    </subcellularLocation>
</comment>
<dbReference type="EMBL" id="JAUCMV010000002">
    <property type="protein sequence ID" value="KAK0420982.1"/>
    <property type="molecule type" value="Genomic_DNA"/>
</dbReference>
<feature type="transmembrane region" description="Helical" evidence="5">
    <location>
        <begin position="265"/>
        <end position="289"/>
    </location>
</feature>
<evidence type="ECO:0000256" key="4">
    <source>
        <dbReference type="ARBA" id="ARBA00023136"/>
    </source>
</evidence>
<evidence type="ECO:0000256" key="1">
    <source>
        <dbReference type="ARBA" id="ARBA00004370"/>
    </source>
</evidence>
<feature type="transmembrane region" description="Helical" evidence="5">
    <location>
        <begin position="139"/>
        <end position="159"/>
    </location>
</feature>
<comment type="caution">
    <text evidence="7">The sequence shown here is derived from an EMBL/GenBank/DDBJ whole genome shotgun (WGS) entry which is preliminary data.</text>
</comment>
<dbReference type="GO" id="GO:0016020">
    <property type="term" value="C:membrane"/>
    <property type="evidence" value="ECO:0007669"/>
    <property type="project" value="UniProtKB-SubCell"/>
</dbReference>
<dbReference type="PROSITE" id="PS50262">
    <property type="entry name" value="G_PROTEIN_RECEP_F1_2"/>
    <property type="match status" value="1"/>
</dbReference>
<dbReference type="AlphaFoldDB" id="A0AA39IAT8"/>
<feature type="transmembrane region" description="Helical" evidence="5">
    <location>
        <begin position="60"/>
        <end position="82"/>
    </location>
</feature>
<dbReference type="CDD" id="cd00637">
    <property type="entry name" value="7tm_classA_rhodopsin-like"/>
    <property type="match status" value="1"/>
</dbReference>
<keyword evidence="2 5" id="KW-0812">Transmembrane</keyword>
<dbReference type="Proteomes" id="UP001175271">
    <property type="component" value="Unassembled WGS sequence"/>
</dbReference>
<dbReference type="InterPro" id="IPR047130">
    <property type="entry name" value="7TM_GPCR_Srsx_nematod"/>
</dbReference>
<feature type="domain" description="G-protein coupled receptors family 1 profile" evidence="6">
    <location>
        <begin position="41"/>
        <end position="247"/>
    </location>
</feature>
<dbReference type="Pfam" id="PF10320">
    <property type="entry name" value="7TM_GPCR_Srsx"/>
    <property type="match status" value="1"/>
</dbReference>
<dbReference type="InterPro" id="IPR019424">
    <property type="entry name" value="7TM_GPCR_Srsx"/>
</dbReference>
<gene>
    <name evidence="7" type="ORF">QR680_015006</name>
</gene>
<dbReference type="SUPFAM" id="SSF81321">
    <property type="entry name" value="Family A G protein-coupled receptor-like"/>
    <property type="match status" value="1"/>
</dbReference>
<dbReference type="PRINTS" id="PR00237">
    <property type="entry name" value="GPCRRHODOPSN"/>
</dbReference>
<keyword evidence="8" id="KW-1185">Reference proteome</keyword>
<protein>
    <recommendedName>
        <fullName evidence="6">G-protein coupled receptors family 1 profile domain-containing protein</fullName>
    </recommendedName>
</protein>
<dbReference type="Gene3D" id="1.20.1070.10">
    <property type="entry name" value="Rhodopsin 7-helix transmembrane proteins"/>
    <property type="match status" value="1"/>
</dbReference>
<dbReference type="PANTHER" id="PTHR23360:SF37">
    <property type="entry name" value="G-PROTEIN COUPLED RECEPTORS FAMILY 1 PROFILE DOMAIN-CONTAINING PROTEIN"/>
    <property type="match status" value="1"/>
</dbReference>
<keyword evidence="3 5" id="KW-1133">Transmembrane helix</keyword>
<dbReference type="PANTHER" id="PTHR23360">
    <property type="entry name" value="G-PROTEIN COUPLED RECEPTORS FAMILY 1 PROFILE DOMAIN-CONTAINING PROTEIN-RELATED"/>
    <property type="match status" value="1"/>
</dbReference>
<evidence type="ECO:0000313" key="7">
    <source>
        <dbReference type="EMBL" id="KAK0420982.1"/>
    </source>
</evidence>
<feature type="transmembrane region" description="Helical" evidence="5">
    <location>
        <begin position="29"/>
        <end position="48"/>
    </location>
</feature>
<organism evidence="7 8">
    <name type="scientific">Steinernema hermaphroditum</name>
    <dbReference type="NCBI Taxonomy" id="289476"/>
    <lineage>
        <taxon>Eukaryota</taxon>
        <taxon>Metazoa</taxon>
        <taxon>Ecdysozoa</taxon>
        <taxon>Nematoda</taxon>
        <taxon>Chromadorea</taxon>
        <taxon>Rhabditida</taxon>
        <taxon>Tylenchina</taxon>
        <taxon>Panagrolaimomorpha</taxon>
        <taxon>Strongyloidoidea</taxon>
        <taxon>Steinernematidae</taxon>
        <taxon>Steinernema</taxon>
    </lineage>
</organism>
<evidence type="ECO:0000313" key="8">
    <source>
        <dbReference type="Proteomes" id="UP001175271"/>
    </source>
</evidence>
<sequence>MGSGSNAANFWYFLFFEISEYDDVRSHRLIMGVISVFGIYGNLNIIIATVRKRAFRNKSGLIICTVALYDNVSLLCSFSIIIRTFRGVVIMQHECFKTMGFCFAVQLLSICALLTLALDRLIAVSFPCWYTTIRGWVPLFFATVLGAAISIPFMTLSIVNMEPDHTIPVCSEGTALPRSLQRYGNIIFFTINISIIAIYFIAYLILFWRSRASRSMADHVVSASLRIHERAMKSIAVFVFVFCFSWFLSQLLASQLRMVESGTSPVVFVLKLVMICSISFSYSHCYYVYFWTSRDYRAAFLEQLRCASGLKIFVTSNIVMSSRANAPVGHS</sequence>
<evidence type="ECO:0000256" key="3">
    <source>
        <dbReference type="ARBA" id="ARBA00022989"/>
    </source>
</evidence>
<evidence type="ECO:0000259" key="6">
    <source>
        <dbReference type="PROSITE" id="PS50262"/>
    </source>
</evidence>
<proteinExistence type="predicted"/>
<dbReference type="GO" id="GO:0004930">
    <property type="term" value="F:G protein-coupled receptor activity"/>
    <property type="evidence" value="ECO:0007669"/>
    <property type="project" value="InterPro"/>
</dbReference>
<evidence type="ECO:0000256" key="2">
    <source>
        <dbReference type="ARBA" id="ARBA00022692"/>
    </source>
</evidence>
<dbReference type="SMART" id="SM01381">
    <property type="entry name" value="7TM_GPCR_Srsx"/>
    <property type="match status" value="1"/>
</dbReference>
<accession>A0AA39IAT8</accession>
<dbReference type="InterPro" id="IPR000276">
    <property type="entry name" value="GPCR_Rhodpsn"/>
</dbReference>
<feature type="transmembrane region" description="Helical" evidence="5">
    <location>
        <begin position="235"/>
        <end position="253"/>
    </location>
</feature>
<name>A0AA39IAT8_9BILA</name>